<evidence type="ECO:0000313" key="1">
    <source>
        <dbReference type="EMBL" id="KKK77323.1"/>
    </source>
</evidence>
<comment type="caution">
    <text evidence="1">The sequence shown here is derived from an EMBL/GenBank/DDBJ whole genome shotgun (WGS) entry which is preliminary data.</text>
</comment>
<proteinExistence type="predicted"/>
<dbReference type="EMBL" id="LAZR01055008">
    <property type="protein sequence ID" value="KKK77323.1"/>
    <property type="molecule type" value="Genomic_DNA"/>
</dbReference>
<name>A0A0F8Y7J7_9ZZZZ</name>
<protein>
    <submittedName>
        <fullName evidence="1">Uncharacterized protein</fullName>
    </submittedName>
</protein>
<gene>
    <name evidence="1" type="ORF">LCGC14_2854760</name>
</gene>
<organism evidence="1">
    <name type="scientific">marine sediment metagenome</name>
    <dbReference type="NCBI Taxonomy" id="412755"/>
    <lineage>
        <taxon>unclassified sequences</taxon>
        <taxon>metagenomes</taxon>
        <taxon>ecological metagenomes</taxon>
    </lineage>
</organism>
<accession>A0A0F8Y7J7</accession>
<reference evidence="1" key="1">
    <citation type="journal article" date="2015" name="Nature">
        <title>Complex archaea that bridge the gap between prokaryotes and eukaryotes.</title>
        <authorList>
            <person name="Spang A."/>
            <person name="Saw J.H."/>
            <person name="Jorgensen S.L."/>
            <person name="Zaremba-Niedzwiedzka K."/>
            <person name="Martijn J."/>
            <person name="Lind A.E."/>
            <person name="van Eijk R."/>
            <person name="Schleper C."/>
            <person name="Guy L."/>
            <person name="Ettema T.J."/>
        </authorList>
    </citation>
    <scope>NUCLEOTIDE SEQUENCE</scope>
</reference>
<sequence>MSLVYVDAELHERLKEIAAQEKRTVVAILRRLVGVAEIAESVDGIGPTDPIKRWEWVKQKLGVKCGCVFDDEMMVHSVTDWGLFRTINNGKLMELYLSHHPEERDKYSGVTAKAAGT</sequence>
<dbReference type="AlphaFoldDB" id="A0A0F8Y7J7"/>